<dbReference type="EMBL" id="CAJVQA010004339">
    <property type="protein sequence ID" value="CAG8596601.1"/>
    <property type="molecule type" value="Genomic_DNA"/>
</dbReference>
<evidence type="ECO:0000313" key="1">
    <source>
        <dbReference type="EMBL" id="CAG8596601.1"/>
    </source>
</evidence>
<protein>
    <submittedName>
        <fullName evidence="1">19945_t:CDS:1</fullName>
    </submittedName>
</protein>
<organism evidence="1 2">
    <name type="scientific">Cetraspora pellucida</name>
    <dbReference type="NCBI Taxonomy" id="1433469"/>
    <lineage>
        <taxon>Eukaryota</taxon>
        <taxon>Fungi</taxon>
        <taxon>Fungi incertae sedis</taxon>
        <taxon>Mucoromycota</taxon>
        <taxon>Glomeromycotina</taxon>
        <taxon>Glomeromycetes</taxon>
        <taxon>Diversisporales</taxon>
        <taxon>Gigasporaceae</taxon>
        <taxon>Cetraspora</taxon>
    </lineage>
</organism>
<comment type="caution">
    <text evidence="1">The sequence shown here is derived from an EMBL/GenBank/DDBJ whole genome shotgun (WGS) entry which is preliminary data.</text>
</comment>
<proteinExistence type="predicted"/>
<evidence type="ECO:0000313" key="2">
    <source>
        <dbReference type="Proteomes" id="UP000789759"/>
    </source>
</evidence>
<dbReference type="AlphaFoldDB" id="A0A9N9CC68"/>
<dbReference type="OrthoDB" id="2442841at2759"/>
<gene>
    <name evidence="1" type="ORF">CPELLU_LOCUS6791</name>
</gene>
<reference evidence="1" key="1">
    <citation type="submission" date="2021-06" db="EMBL/GenBank/DDBJ databases">
        <authorList>
            <person name="Kallberg Y."/>
            <person name="Tangrot J."/>
            <person name="Rosling A."/>
        </authorList>
    </citation>
    <scope>NUCLEOTIDE SEQUENCE</scope>
    <source>
        <strain evidence="1">FL966</strain>
    </source>
</reference>
<sequence>MLNLSFQITEIQKNITKEQEWLKKLKRHASNQQKFQEKKLKALNKKSIVSAYNLVERSMATLLEKITEITLKIDQFGNHLNLHDEVYPINGKPVYIKYIDKQNDLCTKVRFTTPKETGMQDLKENDSLVSWS</sequence>
<keyword evidence="2" id="KW-1185">Reference proteome</keyword>
<accession>A0A9N9CC68</accession>
<dbReference type="Proteomes" id="UP000789759">
    <property type="component" value="Unassembled WGS sequence"/>
</dbReference>
<name>A0A9N9CC68_9GLOM</name>